<feature type="compositionally biased region" description="Gly residues" evidence="1">
    <location>
        <begin position="229"/>
        <end position="243"/>
    </location>
</feature>
<feature type="compositionally biased region" description="Basic and acidic residues" evidence="1">
    <location>
        <begin position="262"/>
        <end position="273"/>
    </location>
</feature>
<sequence length="602" mass="67220">MPNRKPLEFHNSIKFTRKDNSNSILASTITDCNILTNIDVEGLSHDVIKKSNVLKFEITLECKSKTFVYKPNRYYCLIELYDPKNNTLLCTQEGNSLLSKETMSTLYKINDQCYGSQLKVNIEKVNRGTRAIFKISLMDRERSSVGVYCSSILYDEKIEMMKNSSCCGGGDDTSIYCDIEWQSGSFLIQDRNSKKRKQKCKDANNGHDHCESSSSVSEQDVEMNNNSAGGIGVVGVDGSGTSGGTHETHHWSSSLSSVMPKIKQEDKEDEENRVQPPLLDQPVTNKKKKKKDTSNTPLTKKIKTESQSVSSQIKTEKQDTCKVMDQDMSFLHLLDPTTQDGEKVKSVDNNKENIPLSECDLNTPLNVDPKDPLLLPMMMMMDQTMLDHHHPMNMFHMMIPPSSCYNNPLHPTFNDLNMHHLFSTPFPQTLETTPATTSNPINTGFNLLYPIPPPLLPYNGCASTTGALPLFHCKPMSNNNNQTPKKKKTIKSSGNFIHKQQQHDFENQSKHIPPTSLLCTSPLSSNLIEEEYHMNEKQNILDESASSPTGNSFLDFSFNGGDSCSSLLASLDGALTPATSTKFEITQNSDIANSGSIFDFSI</sequence>
<evidence type="ECO:0000313" key="3">
    <source>
        <dbReference type="Proteomes" id="UP000816034"/>
    </source>
</evidence>
<dbReference type="RefSeq" id="XP_044553154.1">
    <property type="nucleotide sequence ID" value="XM_044690563.1"/>
</dbReference>
<proteinExistence type="predicted"/>
<accession>A0AA88GY18</accession>
<name>A0AA88GY18_NAELO</name>
<gene>
    <name evidence="2" type="ORF">C9374_014562</name>
</gene>
<comment type="caution">
    <text evidence="2">The sequence shown here is derived from an EMBL/GenBank/DDBJ whole genome shotgun (WGS) entry which is preliminary data.</text>
</comment>
<dbReference type="AlphaFoldDB" id="A0AA88GY18"/>
<organism evidence="2 3">
    <name type="scientific">Naegleria lovaniensis</name>
    <name type="common">Amoeba</name>
    <dbReference type="NCBI Taxonomy" id="51637"/>
    <lineage>
        <taxon>Eukaryota</taxon>
        <taxon>Discoba</taxon>
        <taxon>Heterolobosea</taxon>
        <taxon>Tetramitia</taxon>
        <taxon>Eutetramitia</taxon>
        <taxon>Vahlkampfiidae</taxon>
        <taxon>Naegleria</taxon>
    </lineage>
</organism>
<evidence type="ECO:0000256" key="1">
    <source>
        <dbReference type="SAM" id="MobiDB-lite"/>
    </source>
</evidence>
<keyword evidence="3" id="KW-1185">Reference proteome</keyword>
<evidence type="ECO:0000313" key="2">
    <source>
        <dbReference type="EMBL" id="KAG2389162.1"/>
    </source>
</evidence>
<reference evidence="2 3" key="1">
    <citation type="journal article" date="2018" name="BMC Genomics">
        <title>The genome of Naegleria lovaniensis, the basis for a comparative approach to unravel pathogenicity factors of the human pathogenic amoeba N. fowleri.</title>
        <authorList>
            <person name="Liechti N."/>
            <person name="Schurch N."/>
            <person name="Bruggmann R."/>
            <person name="Wittwer M."/>
        </authorList>
    </citation>
    <scope>NUCLEOTIDE SEQUENCE [LARGE SCALE GENOMIC DNA]</scope>
    <source>
        <strain evidence="2 3">ATCC 30569</strain>
    </source>
</reference>
<dbReference type="EMBL" id="PYSW02000008">
    <property type="protein sequence ID" value="KAG2389162.1"/>
    <property type="molecule type" value="Genomic_DNA"/>
</dbReference>
<feature type="compositionally biased region" description="Basic and acidic residues" evidence="1">
    <location>
        <begin position="200"/>
        <end position="211"/>
    </location>
</feature>
<dbReference type="GeneID" id="68107015"/>
<dbReference type="Proteomes" id="UP000816034">
    <property type="component" value="Unassembled WGS sequence"/>
</dbReference>
<feature type="region of interest" description="Disordered" evidence="1">
    <location>
        <begin position="198"/>
        <end position="313"/>
    </location>
</feature>
<protein>
    <submittedName>
        <fullName evidence="2">Uncharacterized protein</fullName>
    </submittedName>
</protein>